<gene>
    <name evidence="15" type="ORF">AB205_0129620</name>
</gene>
<proteinExistence type="inferred from homology"/>
<feature type="region of interest" description="Disordered" evidence="12">
    <location>
        <begin position="51"/>
        <end position="88"/>
    </location>
</feature>
<keyword evidence="6" id="KW-0862">Zinc</keyword>
<dbReference type="FunFam" id="3.30.160.60:FF:000218">
    <property type="entry name" value="Zinc finger protein 10"/>
    <property type="match status" value="1"/>
</dbReference>
<feature type="domain" description="KRAB" evidence="14">
    <location>
        <begin position="109"/>
        <end position="215"/>
    </location>
</feature>
<dbReference type="GO" id="GO:0000978">
    <property type="term" value="F:RNA polymerase II cis-regulatory region sequence-specific DNA binding"/>
    <property type="evidence" value="ECO:0007669"/>
    <property type="project" value="TreeGrafter"/>
</dbReference>
<evidence type="ECO:0000256" key="8">
    <source>
        <dbReference type="ARBA" id="ARBA00023125"/>
    </source>
</evidence>
<dbReference type="Gene3D" id="3.30.160.60">
    <property type="entry name" value="Classic Zinc Finger"/>
    <property type="match status" value="9"/>
</dbReference>
<keyword evidence="3" id="KW-0479">Metal-binding</keyword>
<name>A0A2G9SBV3_AQUCT</name>
<feature type="domain" description="C2H2-type" evidence="13">
    <location>
        <begin position="421"/>
        <end position="448"/>
    </location>
</feature>
<feature type="domain" description="C2H2-type" evidence="13">
    <location>
        <begin position="449"/>
        <end position="476"/>
    </location>
</feature>
<dbReference type="InterPro" id="IPR036236">
    <property type="entry name" value="Znf_C2H2_sf"/>
</dbReference>
<keyword evidence="10" id="KW-0539">Nucleus</keyword>
<dbReference type="Gene3D" id="6.10.140.140">
    <property type="match status" value="1"/>
</dbReference>
<evidence type="ECO:0000256" key="5">
    <source>
        <dbReference type="ARBA" id="ARBA00022771"/>
    </source>
</evidence>
<accession>A0A2G9SBV3</accession>
<evidence type="ECO:0000256" key="1">
    <source>
        <dbReference type="ARBA" id="ARBA00004123"/>
    </source>
</evidence>
<evidence type="ECO:0000256" key="11">
    <source>
        <dbReference type="PROSITE-ProRule" id="PRU00042"/>
    </source>
</evidence>
<feature type="region of interest" description="Disordered" evidence="12">
    <location>
        <begin position="198"/>
        <end position="221"/>
    </location>
</feature>
<feature type="compositionally biased region" description="Basic and acidic residues" evidence="12">
    <location>
        <begin position="198"/>
        <end position="209"/>
    </location>
</feature>
<keyword evidence="8" id="KW-0238">DNA-binding</keyword>
<evidence type="ECO:0000259" key="14">
    <source>
        <dbReference type="PROSITE" id="PS50805"/>
    </source>
</evidence>
<dbReference type="Proteomes" id="UP000228934">
    <property type="component" value="Unassembled WGS sequence"/>
</dbReference>
<evidence type="ECO:0000313" key="15">
    <source>
        <dbReference type="EMBL" id="PIO37612.1"/>
    </source>
</evidence>
<dbReference type="SMART" id="SM00355">
    <property type="entry name" value="ZnF_C2H2"/>
    <property type="match status" value="9"/>
</dbReference>
<evidence type="ECO:0000256" key="9">
    <source>
        <dbReference type="ARBA" id="ARBA00023163"/>
    </source>
</evidence>
<comment type="subcellular location">
    <subcellularLocation>
        <location evidence="1">Nucleus</location>
    </subcellularLocation>
</comment>
<dbReference type="EMBL" id="KV925391">
    <property type="protein sequence ID" value="PIO37612.1"/>
    <property type="molecule type" value="Genomic_DNA"/>
</dbReference>
<dbReference type="SUPFAM" id="SSF57667">
    <property type="entry name" value="beta-beta-alpha zinc fingers"/>
    <property type="match status" value="5"/>
</dbReference>
<organism evidence="15 16">
    <name type="scientific">Aquarana catesbeiana</name>
    <name type="common">American bullfrog</name>
    <name type="synonym">Rana catesbeiana</name>
    <dbReference type="NCBI Taxonomy" id="8400"/>
    <lineage>
        <taxon>Eukaryota</taxon>
        <taxon>Metazoa</taxon>
        <taxon>Chordata</taxon>
        <taxon>Craniata</taxon>
        <taxon>Vertebrata</taxon>
        <taxon>Euteleostomi</taxon>
        <taxon>Amphibia</taxon>
        <taxon>Batrachia</taxon>
        <taxon>Anura</taxon>
        <taxon>Neobatrachia</taxon>
        <taxon>Ranoidea</taxon>
        <taxon>Ranidae</taxon>
        <taxon>Aquarana</taxon>
    </lineage>
</organism>
<feature type="domain" description="C2H2-type" evidence="13">
    <location>
        <begin position="393"/>
        <end position="420"/>
    </location>
</feature>
<dbReference type="CDD" id="cd07765">
    <property type="entry name" value="KRAB_A-box"/>
    <property type="match status" value="1"/>
</dbReference>
<feature type="region of interest" description="Disordered" evidence="12">
    <location>
        <begin position="139"/>
        <end position="164"/>
    </location>
</feature>
<sequence length="573" mass="65574">MVSPSHEEPSPFLVSSLRMEKDWSHMTERIINFTLEIIYLLTGEDYGPMKNSGDHMTPSSHTSVSKEWYKSQSPIVKPPPPSLTPEKNHKKILDVIQKMIELLTGEVPIRCQDVTVYFSMEEWEYLEGHKDLYKDVMLENQPPLTSPDGTSNGNPPERCPHSLYSLDSTQEDQNISEDHQEEELFIIKVEDEENPYLRGDEPWKEKEIPPEISTDGHNGRNNIECHHISTDGEIEDNDIEVSPEENSVTLYHHPGFQRADLSLDPSTHRGCFSNHSHPGAHDETNREGENSPCPQCGGCQRTHVDESSYPCSTCGKSFTQKLHLIGHRKACTGKKCYSCSECGKRFAKKSTLLKHQVMHLEEKPHSCPECGKCFAKKSNLVRHQRMHTGEKPYSCLECGKSFTWKPSLEHHLRKHRGEVPFFCSDCGKCFAQKSYFLQHQRTHKGKEPYSCSECGERFAKRSTLVVHQRSHTNEKPFSCSECGKYFVQKSSLMEHLKMHSGEKSYSCTECGKTFQWRSSLFYHERKHKGLKPVSCSECGKGFAQKSHLAQHQKMHAGQKASNFLNSYLKEDLH</sequence>
<keyword evidence="4" id="KW-0677">Repeat</keyword>
<dbReference type="AlphaFoldDB" id="A0A2G9SBV3"/>
<evidence type="ECO:0000256" key="3">
    <source>
        <dbReference type="ARBA" id="ARBA00022723"/>
    </source>
</evidence>
<evidence type="ECO:0000256" key="2">
    <source>
        <dbReference type="ARBA" id="ARBA00006991"/>
    </source>
</evidence>
<keyword evidence="16" id="KW-1185">Reference proteome</keyword>
<dbReference type="FunFam" id="3.30.160.60:FF:000812">
    <property type="entry name" value="zinc finger protein 23 isoform X2"/>
    <property type="match status" value="1"/>
</dbReference>
<dbReference type="PROSITE" id="PS00028">
    <property type="entry name" value="ZINC_FINGER_C2H2_1"/>
    <property type="match status" value="8"/>
</dbReference>
<dbReference type="PROSITE" id="PS50805">
    <property type="entry name" value="KRAB"/>
    <property type="match status" value="1"/>
</dbReference>
<evidence type="ECO:0000256" key="12">
    <source>
        <dbReference type="SAM" id="MobiDB-lite"/>
    </source>
</evidence>
<feature type="domain" description="C2H2-type" evidence="13">
    <location>
        <begin position="365"/>
        <end position="392"/>
    </location>
</feature>
<dbReference type="PROSITE" id="PS50157">
    <property type="entry name" value="ZINC_FINGER_C2H2_2"/>
    <property type="match status" value="9"/>
</dbReference>
<dbReference type="InterPro" id="IPR013087">
    <property type="entry name" value="Znf_C2H2_type"/>
</dbReference>
<dbReference type="FunFam" id="3.30.160.60:FF:000739">
    <property type="entry name" value="Zgc:171418 protein"/>
    <property type="match status" value="1"/>
</dbReference>
<dbReference type="FunFam" id="3.30.160.60:FF:000342">
    <property type="entry name" value="zinc finger protein 394"/>
    <property type="match status" value="1"/>
</dbReference>
<protein>
    <submittedName>
        <fullName evidence="15">Gastrula zinc finger protein XlCGF66.1</fullName>
    </submittedName>
</protein>
<dbReference type="InterPro" id="IPR001909">
    <property type="entry name" value="KRAB"/>
</dbReference>
<dbReference type="GO" id="GO:0005634">
    <property type="term" value="C:nucleus"/>
    <property type="evidence" value="ECO:0007669"/>
    <property type="project" value="UniProtKB-SubCell"/>
</dbReference>
<comment type="similarity">
    <text evidence="2">Belongs to the krueppel C2H2-type zinc-finger protein family.</text>
</comment>
<feature type="domain" description="C2H2-type" evidence="13">
    <location>
        <begin position="477"/>
        <end position="504"/>
    </location>
</feature>
<feature type="domain" description="C2H2-type" evidence="13">
    <location>
        <begin position="533"/>
        <end position="560"/>
    </location>
</feature>
<dbReference type="SUPFAM" id="SSF109640">
    <property type="entry name" value="KRAB domain (Kruppel-associated box)"/>
    <property type="match status" value="1"/>
</dbReference>
<keyword evidence="7" id="KW-0805">Transcription regulation</keyword>
<keyword evidence="5 11" id="KW-0863">Zinc-finger</keyword>
<dbReference type="Pfam" id="PF00096">
    <property type="entry name" value="zf-C2H2"/>
    <property type="match status" value="9"/>
</dbReference>
<evidence type="ECO:0000256" key="4">
    <source>
        <dbReference type="ARBA" id="ARBA00022737"/>
    </source>
</evidence>
<dbReference type="GO" id="GO:0008270">
    <property type="term" value="F:zinc ion binding"/>
    <property type="evidence" value="ECO:0007669"/>
    <property type="project" value="UniProtKB-KW"/>
</dbReference>
<dbReference type="PANTHER" id="PTHR24393">
    <property type="entry name" value="ZINC FINGER PROTEIN"/>
    <property type="match status" value="1"/>
</dbReference>
<keyword evidence="9" id="KW-0804">Transcription</keyword>
<feature type="domain" description="C2H2-type" evidence="13">
    <location>
        <begin position="505"/>
        <end position="532"/>
    </location>
</feature>
<reference evidence="16" key="1">
    <citation type="journal article" date="2017" name="Nat. Commun.">
        <title>The North American bullfrog draft genome provides insight into hormonal regulation of long noncoding RNA.</title>
        <authorList>
            <person name="Hammond S.A."/>
            <person name="Warren R.L."/>
            <person name="Vandervalk B.P."/>
            <person name="Kucuk E."/>
            <person name="Khan H."/>
            <person name="Gibb E.A."/>
            <person name="Pandoh P."/>
            <person name="Kirk H."/>
            <person name="Zhao Y."/>
            <person name="Jones M."/>
            <person name="Mungall A.J."/>
            <person name="Coope R."/>
            <person name="Pleasance S."/>
            <person name="Moore R.A."/>
            <person name="Holt R.A."/>
            <person name="Round J.M."/>
            <person name="Ohora S."/>
            <person name="Walle B.V."/>
            <person name="Veldhoen N."/>
            <person name="Helbing C.C."/>
            <person name="Birol I."/>
        </authorList>
    </citation>
    <scope>NUCLEOTIDE SEQUENCE [LARGE SCALE GENOMIC DNA]</scope>
</reference>
<feature type="compositionally biased region" description="Polar residues" evidence="12">
    <location>
        <begin position="57"/>
        <end position="74"/>
    </location>
</feature>
<feature type="domain" description="C2H2-type" evidence="13">
    <location>
        <begin position="309"/>
        <end position="336"/>
    </location>
</feature>
<dbReference type="OrthoDB" id="9038689at2759"/>
<evidence type="ECO:0000259" key="13">
    <source>
        <dbReference type="PROSITE" id="PS50157"/>
    </source>
</evidence>
<feature type="domain" description="C2H2-type" evidence="13">
    <location>
        <begin position="337"/>
        <end position="364"/>
    </location>
</feature>
<dbReference type="FunFam" id="3.30.160.60:FF:000135">
    <property type="entry name" value="Zinc finger protein 358"/>
    <property type="match status" value="1"/>
</dbReference>
<dbReference type="Pfam" id="PF01352">
    <property type="entry name" value="KRAB"/>
    <property type="match status" value="1"/>
</dbReference>
<dbReference type="FunFam" id="3.30.160.60:FF:002343">
    <property type="entry name" value="Zinc finger protein 33A"/>
    <property type="match status" value="2"/>
</dbReference>
<evidence type="ECO:0000256" key="10">
    <source>
        <dbReference type="ARBA" id="ARBA00023242"/>
    </source>
</evidence>
<evidence type="ECO:0000256" key="6">
    <source>
        <dbReference type="ARBA" id="ARBA00022833"/>
    </source>
</evidence>
<evidence type="ECO:0000256" key="7">
    <source>
        <dbReference type="ARBA" id="ARBA00023015"/>
    </source>
</evidence>
<evidence type="ECO:0000313" key="16">
    <source>
        <dbReference type="Proteomes" id="UP000228934"/>
    </source>
</evidence>
<dbReference type="FunFam" id="3.30.160.60:FF:000417">
    <property type="entry name" value="Zinc finger protein"/>
    <property type="match status" value="1"/>
</dbReference>
<dbReference type="GO" id="GO:0001228">
    <property type="term" value="F:DNA-binding transcription activator activity, RNA polymerase II-specific"/>
    <property type="evidence" value="ECO:0007669"/>
    <property type="project" value="TreeGrafter"/>
</dbReference>
<dbReference type="InterPro" id="IPR036051">
    <property type="entry name" value="KRAB_dom_sf"/>
</dbReference>
<dbReference type="PANTHER" id="PTHR24393:SF158">
    <property type="entry name" value="C2H2-TYPE DOMAIN-CONTAINING PROTEIN"/>
    <property type="match status" value="1"/>
</dbReference>